<feature type="domain" description="Alcohol dehydrogenase-like N-terminal" evidence="3">
    <location>
        <begin position="25"/>
        <end position="129"/>
    </location>
</feature>
<sequence>MKALAVEAPGRIALVDRVRPEVAPDGWVLVDVARVGICGTDYHIIDGKHPFLQYPRLIGHELSGRAYSDGPGYRAGDLVIVNPYVSCGKCRACRKDMPNCCQSIEVLGVHRDGGLTERIAVPAGNLYPAEGLSVDQAAMVEFLAIGAHAVRRARLSAGAEVAVVGLGPIGIGAALFARIAGATVTLVDTNADRIAVLAARFGFERAALAGKDVDVLAASGQPDGFDCVFDATGHAAAMEASFGLVAHGGQLVFVGVVKDAIRFSDSEFHKREMSLLASRNATREDFETVAAAIRRGDVDTDALATHRARFDDIVAGLEEWRRDRSMIIKAIVEVA</sequence>
<dbReference type="GO" id="GO:0016491">
    <property type="term" value="F:oxidoreductase activity"/>
    <property type="evidence" value="ECO:0007669"/>
    <property type="project" value="UniProtKB-KW"/>
</dbReference>
<dbReference type="SUPFAM" id="SSF50129">
    <property type="entry name" value="GroES-like"/>
    <property type="match status" value="1"/>
</dbReference>
<evidence type="ECO:0000259" key="3">
    <source>
        <dbReference type="Pfam" id="PF08240"/>
    </source>
</evidence>
<dbReference type="AlphaFoldDB" id="A0A939FXP2"/>
<evidence type="ECO:0000313" key="5">
    <source>
        <dbReference type="Proteomes" id="UP000664122"/>
    </source>
</evidence>
<keyword evidence="5" id="KW-1185">Reference proteome</keyword>
<organism evidence="4 5">
    <name type="scientific">Jiella flava</name>
    <dbReference type="NCBI Taxonomy" id="2816857"/>
    <lineage>
        <taxon>Bacteria</taxon>
        <taxon>Pseudomonadati</taxon>
        <taxon>Pseudomonadota</taxon>
        <taxon>Alphaproteobacteria</taxon>
        <taxon>Hyphomicrobiales</taxon>
        <taxon>Aurantimonadaceae</taxon>
        <taxon>Jiella</taxon>
    </lineage>
</organism>
<gene>
    <name evidence="4" type="ORF">J1C48_12595</name>
</gene>
<evidence type="ECO:0000259" key="2">
    <source>
        <dbReference type="Pfam" id="PF00107"/>
    </source>
</evidence>
<protein>
    <submittedName>
        <fullName evidence="4">Zinc-binding alcohol dehydrogenase family protein</fullName>
    </submittedName>
</protein>
<dbReference type="Pfam" id="PF00107">
    <property type="entry name" value="ADH_zinc_N"/>
    <property type="match status" value="1"/>
</dbReference>
<accession>A0A939FXP2</accession>
<dbReference type="InterPro" id="IPR013154">
    <property type="entry name" value="ADH-like_N"/>
</dbReference>
<dbReference type="InterPro" id="IPR036291">
    <property type="entry name" value="NAD(P)-bd_dom_sf"/>
</dbReference>
<evidence type="ECO:0000256" key="1">
    <source>
        <dbReference type="ARBA" id="ARBA00023002"/>
    </source>
</evidence>
<keyword evidence="1" id="KW-0560">Oxidoreductase</keyword>
<dbReference type="CDD" id="cd08261">
    <property type="entry name" value="Zn_ADH7"/>
    <property type="match status" value="1"/>
</dbReference>
<dbReference type="InterPro" id="IPR013149">
    <property type="entry name" value="ADH-like_C"/>
</dbReference>
<dbReference type="RefSeq" id="WP_207258199.1">
    <property type="nucleotide sequence ID" value="NZ_JAFMPP010000010.1"/>
</dbReference>
<dbReference type="PANTHER" id="PTHR43401">
    <property type="entry name" value="L-THREONINE 3-DEHYDROGENASE"/>
    <property type="match status" value="1"/>
</dbReference>
<reference evidence="4" key="1">
    <citation type="submission" date="2021-03" db="EMBL/GenBank/DDBJ databases">
        <title>Whole genome sequence of Jiella sp. CQZ9-1.</title>
        <authorList>
            <person name="Tuo L."/>
        </authorList>
    </citation>
    <scope>NUCLEOTIDE SEQUENCE</scope>
    <source>
        <strain evidence="4">CQZ9-1</strain>
    </source>
</reference>
<dbReference type="SUPFAM" id="SSF51735">
    <property type="entry name" value="NAD(P)-binding Rossmann-fold domains"/>
    <property type="match status" value="1"/>
</dbReference>
<dbReference type="InterPro" id="IPR050129">
    <property type="entry name" value="Zn_alcohol_dh"/>
</dbReference>
<proteinExistence type="predicted"/>
<dbReference type="EMBL" id="JAFMPP010000010">
    <property type="protein sequence ID" value="MBO0663420.1"/>
    <property type="molecule type" value="Genomic_DNA"/>
</dbReference>
<evidence type="ECO:0000313" key="4">
    <source>
        <dbReference type="EMBL" id="MBO0663420.1"/>
    </source>
</evidence>
<dbReference type="Proteomes" id="UP000664122">
    <property type="component" value="Unassembled WGS sequence"/>
</dbReference>
<dbReference type="PANTHER" id="PTHR43401:SF3">
    <property type="entry name" value="L-GALACTONATE-5-DEHYDROGENASE"/>
    <property type="match status" value="1"/>
</dbReference>
<dbReference type="Gene3D" id="3.90.180.10">
    <property type="entry name" value="Medium-chain alcohol dehydrogenases, catalytic domain"/>
    <property type="match status" value="1"/>
</dbReference>
<comment type="caution">
    <text evidence="4">The sequence shown here is derived from an EMBL/GenBank/DDBJ whole genome shotgun (WGS) entry which is preliminary data.</text>
</comment>
<feature type="domain" description="Alcohol dehydrogenase-like C-terminal" evidence="2">
    <location>
        <begin position="168"/>
        <end position="292"/>
    </location>
</feature>
<dbReference type="InterPro" id="IPR011032">
    <property type="entry name" value="GroES-like_sf"/>
</dbReference>
<name>A0A939FXP2_9HYPH</name>
<dbReference type="Pfam" id="PF08240">
    <property type="entry name" value="ADH_N"/>
    <property type="match status" value="1"/>
</dbReference>
<dbReference type="Gene3D" id="3.40.50.720">
    <property type="entry name" value="NAD(P)-binding Rossmann-like Domain"/>
    <property type="match status" value="1"/>
</dbReference>